<dbReference type="Gene3D" id="2.170.15.10">
    <property type="entry name" value="Proaerolysin, chain A, domain 3"/>
    <property type="match status" value="1"/>
</dbReference>
<feature type="domain" description="Beta/gamma crystallin 'Greek key'" evidence="3">
    <location>
        <begin position="9"/>
        <end position="49"/>
    </location>
</feature>
<dbReference type="PROSITE" id="PS50915">
    <property type="entry name" value="CRYSTALLIN_BETA_GAMMA"/>
    <property type="match status" value="2"/>
</dbReference>
<keyword evidence="2" id="KW-0677">Repeat</keyword>
<comment type="similarity">
    <text evidence="1">Belongs to the beta/gamma-crystallin family.</text>
</comment>
<accession>A0A6J8EXP7</accession>
<dbReference type="AlphaFoldDB" id="A0A6J8EXP7"/>
<evidence type="ECO:0000313" key="5">
    <source>
        <dbReference type="Proteomes" id="UP000507470"/>
    </source>
</evidence>
<dbReference type="SUPFAM" id="SSF49695">
    <property type="entry name" value="gamma-Crystallin-like"/>
    <property type="match status" value="1"/>
</dbReference>
<evidence type="ECO:0000256" key="2">
    <source>
        <dbReference type="ARBA" id="ARBA00022737"/>
    </source>
</evidence>
<dbReference type="OrthoDB" id="8688215at2759"/>
<dbReference type="PANTHER" id="PTHR11818">
    <property type="entry name" value="BETA/GAMMA CRYSTALLIN"/>
    <property type="match status" value="1"/>
</dbReference>
<name>A0A6J8EXP7_MYTCO</name>
<dbReference type="InterPro" id="IPR050252">
    <property type="entry name" value="Beta/Gamma-Crystallin"/>
</dbReference>
<sequence length="367" mass="42041">MSDGTKKGPKITLYEGANFKGRSMTFTEGHANMEDCGFYDCASSVIVEGGVWVLYQYHNYKGNICVVMEGDRSNLVGGTPTDKDTKVHQFNDSLSSLKPLEYDCTQEPRITIYEGDFTSRSLEFTEDILDFQWYNMNDKVSSIKVHSGVWVGYEAVNFFGRQSLFLPGEHRGRSTEGQFVNDTMSSLRPIQIKPSFPKIVDEIEYHFEKGKKTEAQLTVFSWTQRNNSKIPQKLSATKDSTTVTTEDWHVFDWEDKSTLIDKEYSFGVEVPFVFKSSFTLSVQQTLNIGITKDKKNIKTEKWSVVYPSYIPAQSVIKLESILTKGKIDVPFTAYFHQGDTKWTEKGIYRGVQHYNFDTKFNQEPILQ</sequence>
<evidence type="ECO:0000259" key="3">
    <source>
        <dbReference type="PROSITE" id="PS50915"/>
    </source>
</evidence>
<dbReference type="SUPFAM" id="SSF56973">
    <property type="entry name" value="Aerolisin/ETX pore-forming domain"/>
    <property type="match status" value="1"/>
</dbReference>
<proteinExistence type="inferred from homology"/>
<dbReference type="Pfam" id="PF00030">
    <property type="entry name" value="Crystall"/>
    <property type="match status" value="2"/>
</dbReference>
<organism evidence="4 5">
    <name type="scientific">Mytilus coruscus</name>
    <name type="common">Sea mussel</name>
    <dbReference type="NCBI Taxonomy" id="42192"/>
    <lineage>
        <taxon>Eukaryota</taxon>
        <taxon>Metazoa</taxon>
        <taxon>Spiralia</taxon>
        <taxon>Lophotrochozoa</taxon>
        <taxon>Mollusca</taxon>
        <taxon>Bivalvia</taxon>
        <taxon>Autobranchia</taxon>
        <taxon>Pteriomorphia</taxon>
        <taxon>Mytilida</taxon>
        <taxon>Mytiloidea</taxon>
        <taxon>Mytilidae</taxon>
        <taxon>Mytilinae</taxon>
        <taxon>Mytilus</taxon>
    </lineage>
</organism>
<feature type="domain" description="Beta/gamma crystallin 'Greek key'" evidence="3">
    <location>
        <begin position="148"/>
        <end position="191"/>
    </location>
</feature>
<reference evidence="4 5" key="1">
    <citation type="submission" date="2020-06" db="EMBL/GenBank/DDBJ databases">
        <authorList>
            <person name="Li R."/>
            <person name="Bekaert M."/>
        </authorList>
    </citation>
    <scope>NUCLEOTIDE SEQUENCE [LARGE SCALE GENOMIC DNA]</scope>
    <source>
        <strain evidence="5">wild</strain>
    </source>
</reference>
<gene>
    <name evidence="4" type="ORF">MCOR_57122</name>
</gene>
<dbReference type="InterPro" id="IPR011024">
    <property type="entry name" value="G_crystallin-like"/>
</dbReference>
<dbReference type="EMBL" id="CACVKT020010231">
    <property type="protein sequence ID" value="CAC5425284.1"/>
    <property type="molecule type" value="Genomic_DNA"/>
</dbReference>
<evidence type="ECO:0000313" key="4">
    <source>
        <dbReference type="EMBL" id="CAC5425284.1"/>
    </source>
</evidence>
<protein>
    <submittedName>
        <fullName evidence="4">CRYB</fullName>
    </submittedName>
</protein>
<keyword evidence="5" id="KW-1185">Reference proteome</keyword>
<dbReference type="PANTHER" id="PTHR11818:SF42">
    <property type="entry name" value="VOLTAGE-GATED HYDROGEN CHANNEL 1"/>
    <property type="match status" value="1"/>
</dbReference>
<evidence type="ECO:0000256" key="1">
    <source>
        <dbReference type="ARBA" id="ARBA00009646"/>
    </source>
</evidence>
<dbReference type="InterPro" id="IPR001064">
    <property type="entry name" value="Beta/gamma_crystallin"/>
</dbReference>
<dbReference type="Gene3D" id="2.60.20.10">
    <property type="entry name" value="Crystallins"/>
    <property type="match status" value="2"/>
</dbReference>
<dbReference type="SMART" id="SM00247">
    <property type="entry name" value="XTALbg"/>
    <property type="match status" value="2"/>
</dbReference>
<dbReference type="Proteomes" id="UP000507470">
    <property type="component" value="Unassembled WGS sequence"/>
</dbReference>